<organism evidence="1 2">
    <name type="scientific">Caerostris darwini</name>
    <dbReference type="NCBI Taxonomy" id="1538125"/>
    <lineage>
        <taxon>Eukaryota</taxon>
        <taxon>Metazoa</taxon>
        <taxon>Ecdysozoa</taxon>
        <taxon>Arthropoda</taxon>
        <taxon>Chelicerata</taxon>
        <taxon>Arachnida</taxon>
        <taxon>Araneae</taxon>
        <taxon>Araneomorphae</taxon>
        <taxon>Entelegynae</taxon>
        <taxon>Araneoidea</taxon>
        <taxon>Araneidae</taxon>
        <taxon>Caerostris</taxon>
    </lineage>
</organism>
<evidence type="ECO:0000313" key="2">
    <source>
        <dbReference type="Proteomes" id="UP001054837"/>
    </source>
</evidence>
<keyword evidence="2" id="KW-1185">Reference proteome</keyword>
<accession>A0AAV4R8T4</accession>
<comment type="caution">
    <text evidence="1">The sequence shown here is derived from an EMBL/GenBank/DDBJ whole genome shotgun (WGS) entry which is preliminary data.</text>
</comment>
<dbReference type="AlphaFoldDB" id="A0AAV4R8T4"/>
<protein>
    <submittedName>
        <fullName evidence="1">Uncharacterized protein</fullName>
    </submittedName>
</protein>
<sequence length="200" mass="23451">MLQNDYKETSDYVAVEILSDEEKRSHFFETDEVLARQYIKRPEYLQSLSKANIELFLDASQNDSFKFHNFNDEFAKVPCVENFTQTDSFENSVAVQANIIPKVFCNQSQQNQSVQTEYDEEYDTTHFYHNHDCDSTISYSSDSSILSESSIPPHTNVIELSCIPTTLKQQDNYVENLEEKTYRVSRWLDDWHQKLLNQIS</sequence>
<reference evidence="1 2" key="1">
    <citation type="submission" date="2021-06" db="EMBL/GenBank/DDBJ databases">
        <title>Caerostris darwini draft genome.</title>
        <authorList>
            <person name="Kono N."/>
            <person name="Arakawa K."/>
        </authorList>
    </citation>
    <scope>NUCLEOTIDE SEQUENCE [LARGE SCALE GENOMIC DNA]</scope>
</reference>
<gene>
    <name evidence="1" type="primary">AVEN_187524_1</name>
    <name evidence="1" type="ORF">CDAR_574211</name>
</gene>
<dbReference type="EMBL" id="BPLQ01005769">
    <property type="protein sequence ID" value="GIY17034.1"/>
    <property type="molecule type" value="Genomic_DNA"/>
</dbReference>
<proteinExistence type="predicted"/>
<evidence type="ECO:0000313" key="1">
    <source>
        <dbReference type="EMBL" id="GIY17034.1"/>
    </source>
</evidence>
<dbReference type="Proteomes" id="UP001054837">
    <property type="component" value="Unassembled WGS sequence"/>
</dbReference>
<name>A0AAV4R8T4_9ARAC</name>